<feature type="chain" id="PRO_5043551124" evidence="3">
    <location>
        <begin position="28"/>
        <end position="378"/>
    </location>
</feature>
<evidence type="ECO:0000256" key="2">
    <source>
        <dbReference type="SAM" id="Phobius"/>
    </source>
</evidence>
<keyword evidence="5" id="KW-1185">Reference proteome</keyword>
<name>A0AAV3Z342_9GAST</name>
<evidence type="ECO:0000313" key="4">
    <source>
        <dbReference type="EMBL" id="GFN89671.1"/>
    </source>
</evidence>
<feature type="region of interest" description="Disordered" evidence="1">
    <location>
        <begin position="181"/>
        <end position="205"/>
    </location>
</feature>
<feature type="signal peptide" evidence="3">
    <location>
        <begin position="1"/>
        <end position="27"/>
    </location>
</feature>
<sequence>MKAAKDLKPGQFCLLFLITLWMPGLYAQYTEIVFDNLYTLVFRRNRMRNFQNCMCVDDVSECIFDYNTDTVLGEYFYEAFGTSWSTPLSDIHGNITFLCSPGGFTASDQVHCVRLKDSYERCTMQDNCLLTHVDYFQNACDSRCINVAWSGYSVSFRNFTQNLMFNGGTCWDPPLRNDNMISTSTEPTQTTTAANQPLTNPNSNEEQDITTVTAIAAVGWGLFLVIVFIFIYFFFCRNHIRLKKEEEQPTMQMSQNNENNNAVNTFNVQPPLSSPNMSTAATTDGYETPHSDAYETPRTDAYDIPRTSAYDIPRTNAYDHVIPKNDEVNVYTVMEDTKSDGTQALGQDADVTGLSGRARQAADRSMKDNGQRTYVNIF</sequence>
<keyword evidence="3" id="KW-0732">Signal</keyword>
<protein>
    <submittedName>
        <fullName evidence="4">Uncharacterized protein</fullName>
    </submittedName>
</protein>
<feature type="transmembrane region" description="Helical" evidence="2">
    <location>
        <begin position="212"/>
        <end position="235"/>
    </location>
</feature>
<keyword evidence="2" id="KW-1133">Transmembrane helix</keyword>
<evidence type="ECO:0000256" key="1">
    <source>
        <dbReference type="SAM" id="MobiDB-lite"/>
    </source>
</evidence>
<keyword evidence="2" id="KW-0472">Membrane</keyword>
<gene>
    <name evidence="4" type="ORF">PoB_001617700</name>
</gene>
<accession>A0AAV3Z342</accession>
<comment type="caution">
    <text evidence="4">The sequence shown here is derived from an EMBL/GenBank/DDBJ whole genome shotgun (WGS) entry which is preliminary data.</text>
</comment>
<dbReference type="AlphaFoldDB" id="A0AAV3Z342"/>
<dbReference type="EMBL" id="BLXT01001947">
    <property type="protein sequence ID" value="GFN89671.1"/>
    <property type="molecule type" value="Genomic_DNA"/>
</dbReference>
<feature type="compositionally biased region" description="Low complexity" evidence="1">
    <location>
        <begin position="182"/>
        <end position="200"/>
    </location>
</feature>
<dbReference type="Proteomes" id="UP000735302">
    <property type="component" value="Unassembled WGS sequence"/>
</dbReference>
<organism evidence="4 5">
    <name type="scientific">Plakobranchus ocellatus</name>
    <dbReference type="NCBI Taxonomy" id="259542"/>
    <lineage>
        <taxon>Eukaryota</taxon>
        <taxon>Metazoa</taxon>
        <taxon>Spiralia</taxon>
        <taxon>Lophotrochozoa</taxon>
        <taxon>Mollusca</taxon>
        <taxon>Gastropoda</taxon>
        <taxon>Heterobranchia</taxon>
        <taxon>Euthyneura</taxon>
        <taxon>Panpulmonata</taxon>
        <taxon>Sacoglossa</taxon>
        <taxon>Placobranchoidea</taxon>
        <taxon>Plakobranchidae</taxon>
        <taxon>Plakobranchus</taxon>
    </lineage>
</organism>
<proteinExistence type="predicted"/>
<reference evidence="4 5" key="1">
    <citation type="journal article" date="2021" name="Elife">
        <title>Chloroplast acquisition without the gene transfer in kleptoplastic sea slugs, Plakobranchus ocellatus.</title>
        <authorList>
            <person name="Maeda T."/>
            <person name="Takahashi S."/>
            <person name="Yoshida T."/>
            <person name="Shimamura S."/>
            <person name="Takaki Y."/>
            <person name="Nagai Y."/>
            <person name="Toyoda A."/>
            <person name="Suzuki Y."/>
            <person name="Arimoto A."/>
            <person name="Ishii H."/>
            <person name="Satoh N."/>
            <person name="Nishiyama T."/>
            <person name="Hasebe M."/>
            <person name="Maruyama T."/>
            <person name="Minagawa J."/>
            <person name="Obokata J."/>
            <person name="Shigenobu S."/>
        </authorList>
    </citation>
    <scope>NUCLEOTIDE SEQUENCE [LARGE SCALE GENOMIC DNA]</scope>
</reference>
<keyword evidence="2" id="KW-0812">Transmembrane</keyword>
<evidence type="ECO:0000313" key="5">
    <source>
        <dbReference type="Proteomes" id="UP000735302"/>
    </source>
</evidence>
<evidence type="ECO:0000256" key="3">
    <source>
        <dbReference type="SAM" id="SignalP"/>
    </source>
</evidence>